<reference evidence="2 3" key="1">
    <citation type="submission" date="2017-07" db="EMBL/GenBank/DDBJ databases">
        <title>Flavobacterium cyanobacteriorum sp. nov., isolated from cyanobacterial aggregates in a eutrophic lake.</title>
        <authorList>
            <person name="Cai H."/>
        </authorList>
    </citation>
    <scope>NUCLEOTIDE SEQUENCE [LARGE SCALE GENOMIC DNA]</scope>
    <source>
        <strain evidence="2 3">TH167</strain>
    </source>
</reference>
<feature type="signal peptide" evidence="1">
    <location>
        <begin position="1"/>
        <end position="24"/>
    </location>
</feature>
<proteinExistence type="predicted"/>
<dbReference type="RefSeq" id="WP_094484779.1">
    <property type="nucleotide sequence ID" value="NZ_NOXX01000019.1"/>
</dbReference>
<dbReference type="EMBL" id="NOXX01000019">
    <property type="protein sequence ID" value="OYQ51781.1"/>
    <property type="molecule type" value="Genomic_DNA"/>
</dbReference>
<keyword evidence="3" id="KW-1185">Reference proteome</keyword>
<keyword evidence="1" id="KW-0732">Signal</keyword>
<protein>
    <submittedName>
        <fullName evidence="2">Uncharacterized protein</fullName>
    </submittedName>
</protein>
<accession>A0A256ADR9</accession>
<sequence>MKKYNFGAIIATCLFLSVSSTSYSTSEVKNNKSLIINPQFKKKYTNVDKSCELYLNRVDPKLVKALVDQINYCTEIQLSVKETYTATFGPDRANDIALGAFMGCMGML</sequence>
<gene>
    <name evidence="2" type="ORF">CHX27_00170</name>
</gene>
<evidence type="ECO:0000256" key="1">
    <source>
        <dbReference type="SAM" id="SignalP"/>
    </source>
</evidence>
<organism evidence="2 3">
    <name type="scientific">Flavobacterium aurantiibacter</name>
    <dbReference type="NCBI Taxonomy" id="2023067"/>
    <lineage>
        <taxon>Bacteria</taxon>
        <taxon>Pseudomonadati</taxon>
        <taxon>Bacteroidota</taxon>
        <taxon>Flavobacteriia</taxon>
        <taxon>Flavobacteriales</taxon>
        <taxon>Flavobacteriaceae</taxon>
        <taxon>Flavobacterium</taxon>
    </lineage>
</organism>
<name>A0A256ADR9_9FLAO</name>
<comment type="caution">
    <text evidence="2">The sequence shown here is derived from an EMBL/GenBank/DDBJ whole genome shotgun (WGS) entry which is preliminary data.</text>
</comment>
<dbReference type="AlphaFoldDB" id="A0A256ADR9"/>
<evidence type="ECO:0000313" key="3">
    <source>
        <dbReference type="Proteomes" id="UP000216035"/>
    </source>
</evidence>
<evidence type="ECO:0000313" key="2">
    <source>
        <dbReference type="EMBL" id="OYQ51781.1"/>
    </source>
</evidence>
<feature type="chain" id="PRO_5013078446" evidence="1">
    <location>
        <begin position="25"/>
        <end position="108"/>
    </location>
</feature>
<dbReference type="Proteomes" id="UP000216035">
    <property type="component" value="Unassembled WGS sequence"/>
</dbReference>